<evidence type="ECO:0000259" key="8">
    <source>
        <dbReference type="PROSITE" id="PS51202"/>
    </source>
</evidence>
<dbReference type="SUPFAM" id="SSF51735">
    <property type="entry name" value="NAD(P)-binding Rossmann-fold domains"/>
    <property type="match status" value="2"/>
</dbReference>
<evidence type="ECO:0000256" key="1">
    <source>
        <dbReference type="ARBA" id="ARBA00017378"/>
    </source>
</evidence>
<evidence type="ECO:0000256" key="4">
    <source>
        <dbReference type="ARBA" id="ARBA00022958"/>
    </source>
</evidence>
<proteinExistence type="predicted"/>
<dbReference type="HOGENOM" id="CLU_046525_0_3_10"/>
<keyword evidence="3" id="KW-0633">Potassium transport</keyword>
<organism evidence="9 10">
    <name type="scientific">Prevotella micans F0438</name>
    <dbReference type="NCBI Taxonomy" id="883158"/>
    <lineage>
        <taxon>Bacteria</taxon>
        <taxon>Pseudomonadati</taxon>
        <taxon>Bacteroidota</taxon>
        <taxon>Bacteroidia</taxon>
        <taxon>Bacteroidales</taxon>
        <taxon>Prevotellaceae</taxon>
        <taxon>Prevotella</taxon>
    </lineage>
</organism>
<dbReference type="PATRIC" id="fig|883158.3.peg.520"/>
<dbReference type="STRING" id="883158.HMPREF9140_00506"/>
<evidence type="ECO:0000259" key="7">
    <source>
        <dbReference type="PROSITE" id="PS51201"/>
    </source>
</evidence>
<dbReference type="PROSITE" id="PS51202">
    <property type="entry name" value="RCK_C"/>
    <property type="match status" value="2"/>
</dbReference>
<keyword evidence="6" id="KW-0406">Ion transport</keyword>
<dbReference type="EMBL" id="AGWK01000018">
    <property type="protein sequence ID" value="EHO72746.1"/>
    <property type="molecule type" value="Genomic_DNA"/>
</dbReference>
<dbReference type="InterPro" id="IPR006036">
    <property type="entry name" value="K_uptake_TrkA"/>
</dbReference>
<dbReference type="GO" id="GO:0015079">
    <property type="term" value="F:potassium ion transmembrane transporter activity"/>
    <property type="evidence" value="ECO:0007669"/>
    <property type="project" value="InterPro"/>
</dbReference>
<dbReference type="InterPro" id="IPR036291">
    <property type="entry name" value="NAD(P)-bd_dom_sf"/>
</dbReference>
<dbReference type="RefSeq" id="WP_006951533.1">
    <property type="nucleotide sequence ID" value="NZ_JH594521.1"/>
</dbReference>
<feature type="domain" description="RCK C-terminal" evidence="8">
    <location>
        <begin position="141"/>
        <end position="223"/>
    </location>
</feature>
<evidence type="ECO:0000256" key="6">
    <source>
        <dbReference type="ARBA" id="ARBA00023065"/>
    </source>
</evidence>
<name>H1Q0R8_9BACT</name>
<comment type="caution">
    <text evidence="9">The sequence shown here is derived from an EMBL/GenBank/DDBJ whole genome shotgun (WGS) entry which is preliminary data.</text>
</comment>
<dbReference type="NCBIfam" id="NF007038">
    <property type="entry name" value="PRK09496.2-6"/>
    <property type="match status" value="1"/>
</dbReference>
<dbReference type="PANTHER" id="PTHR43833:SF5">
    <property type="entry name" value="TRK SYSTEM POTASSIUM UPTAKE PROTEIN TRKA"/>
    <property type="match status" value="1"/>
</dbReference>
<dbReference type="InterPro" id="IPR006037">
    <property type="entry name" value="RCK_C"/>
</dbReference>
<dbReference type="Pfam" id="PF02080">
    <property type="entry name" value="TrkA_C"/>
    <property type="match status" value="1"/>
</dbReference>
<dbReference type="Proteomes" id="UP000016023">
    <property type="component" value="Unassembled WGS sequence"/>
</dbReference>
<dbReference type="GO" id="GO:0005886">
    <property type="term" value="C:plasma membrane"/>
    <property type="evidence" value="ECO:0007669"/>
    <property type="project" value="InterPro"/>
</dbReference>
<keyword evidence="4" id="KW-0630">Potassium</keyword>
<feature type="domain" description="RCK N-terminal" evidence="7">
    <location>
        <begin position="1"/>
        <end position="115"/>
    </location>
</feature>
<dbReference type="InterPro" id="IPR036721">
    <property type="entry name" value="RCK_C_sf"/>
</dbReference>
<dbReference type="AlphaFoldDB" id="H1Q0R8"/>
<keyword evidence="10" id="KW-1185">Reference proteome</keyword>
<gene>
    <name evidence="9" type="ORF">HMPREF9140_00506</name>
</gene>
<protein>
    <recommendedName>
        <fullName evidence="1">Trk system potassium uptake protein TrkA</fullName>
    </recommendedName>
</protein>
<evidence type="ECO:0000313" key="10">
    <source>
        <dbReference type="Proteomes" id="UP000016023"/>
    </source>
</evidence>
<dbReference type="PROSITE" id="PS51201">
    <property type="entry name" value="RCK_N"/>
    <property type="match status" value="2"/>
</dbReference>
<evidence type="ECO:0000313" key="9">
    <source>
        <dbReference type="EMBL" id="EHO72746.1"/>
    </source>
</evidence>
<feature type="domain" description="RCK C-terminal" evidence="8">
    <location>
        <begin position="366"/>
        <end position="446"/>
    </location>
</feature>
<evidence type="ECO:0000256" key="2">
    <source>
        <dbReference type="ARBA" id="ARBA00022448"/>
    </source>
</evidence>
<dbReference type="Gene3D" id="3.30.70.1450">
    <property type="entry name" value="Regulator of K+ conductance, C-terminal domain"/>
    <property type="match status" value="2"/>
</dbReference>
<dbReference type="PRINTS" id="PR00335">
    <property type="entry name" value="KUPTAKETRKA"/>
</dbReference>
<dbReference type="SUPFAM" id="SSF116726">
    <property type="entry name" value="TrkA C-terminal domain-like"/>
    <property type="match status" value="2"/>
</dbReference>
<dbReference type="InterPro" id="IPR050721">
    <property type="entry name" value="Trk_Ktr_HKT_K-transport"/>
</dbReference>
<feature type="domain" description="RCK N-terminal" evidence="7">
    <location>
        <begin position="229"/>
        <end position="346"/>
    </location>
</feature>
<dbReference type="Pfam" id="PF02254">
    <property type="entry name" value="TrkA_N"/>
    <property type="match status" value="2"/>
</dbReference>
<dbReference type="NCBIfam" id="NF007039">
    <property type="entry name" value="PRK09496.3-2"/>
    <property type="match status" value="1"/>
</dbReference>
<evidence type="ECO:0000256" key="3">
    <source>
        <dbReference type="ARBA" id="ARBA00022538"/>
    </source>
</evidence>
<dbReference type="Gene3D" id="3.40.50.720">
    <property type="entry name" value="NAD(P)-binding Rossmann-like Domain"/>
    <property type="match status" value="2"/>
</dbReference>
<dbReference type="InterPro" id="IPR003148">
    <property type="entry name" value="RCK_N"/>
</dbReference>
<dbReference type="PANTHER" id="PTHR43833">
    <property type="entry name" value="POTASSIUM CHANNEL PROTEIN 2-RELATED-RELATED"/>
    <property type="match status" value="1"/>
</dbReference>
<keyword evidence="2" id="KW-0813">Transport</keyword>
<reference evidence="9 10" key="1">
    <citation type="submission" date="2011-12" db="EMBL/GenBank/DDBJ databases">
        <title>The Genome Sequence of Prevotella micans F0438.</title>
        <authorList>
            <consortium name="The Broad Institute Genome Sequencing Platform"/>
            <person name="Earl A."/>
            <person name="Ward D."/>
            <person name="Feldgarden M."/>
            <person name="Gevers D."/>
            <person name="Izard J."/>
            <person name="Baranova O.V."/>
            <person name="Blanton J.M."/>
            <person name="Wade W.G."/>
            <person name="Dewhirst F.E."/>
            <person name="Young S.K."/>
            <person name="Zeng Q."/>
            <person name="Gargeya S."/>
            <person name="Fitzgerald M."/>
            <person name="Haas B."/>
            <person name="Abouelleil A."/>
            <person name="Alvarado L."/>
            <person name="Arachchi H.M."/>
            <person name="Berlin A."/>
            <person name="Chapman S.B."/>
            <person name="Gearin G."/>
            <person name="Goldberg J."/>
            <person name="Griggs A."/>
            <person name="Gujja S."/>
            <person name="Hansen M."/>
            <person name="Heiman D."/>
            <person name="Howarth C."/>
            <person name="Larimer J."/>
            <person name="Lui A."/>
            <person name="MacDonald P.J.P."/>
            <person name="McCowen C."/>
            <person name="Montmayeur A."/>
            <person name="Murphy C."/>
            <person name="Neiman D."/>
            <person name="Pearson M."/>
            <person name="Priest M."/>
            <person name="Roberts A."/>
            <person name="Saif S."/>
            <person name="Shea T."/>
            <person name="Sisk P."/>
            <person name="Stolte C."/>
            <person name="Sykes S."/>
            <person name="Wortman J."/>
            <person name="Nusbaum C."/>
            <person name="Birren B."/>
        </authorList>
    </citation>
    <scope>NUCLEOTIDE SEQUENCE [LARGE SCALE GENOMIC DNA]</scope>
    <source>
        <strain evidence="9 10">F0438</strain>
    </source>
</reference>
<accession>H1Q0R8</accession>
<sequence>MKIIIAGAYAIGTYLAKLLSRNKQDIILIDDNAENLERVGRDYDLMTIEASPTSIKALKEAGVKDTDLFIAVTPSETANLTACAMAHKLGAKKTVSKVDNPEYIAPQSQDLFHEVGVNSIIYPEMLAAKDIINGLKMSWVRQRWDVHDGALVMLGIKLRENCKILDKPLREISGPDDPYHVVAIRRHFETIIPGGNDTLKLYDLAYFMTTKDYIPYIRKIVGKEQYVDVKNVMIMGGGRTAVRAVKTMPEYMDVKVIEKDPARCEVLNELFDEDKLVINGDGRDTALLVEEGIHNTQAFVALTSNAETNILACLTAKQMGVRKTVAAVENFDYVDMAVSLDIGTIVNKKAIAAGHIYQMLLDANVDNVKFLMTVNADVAEFIPVQGSKITRKPIKDINIPKGMTIGGLVRGEEGMLVSGNTQIEAGDIVVVFCYDVDKKKVEKLFN</sequence>
<dbReference type="eggNOG" id="COG0569">
    <property type="taxonomic scope" value="Bacteria"/>
</dbReference>
<evidence type="ECO:0000256" key="5">
    <source>
        <dbReference type="ARBA" id="ARBA00023027"/>
    </source>
</evidence>
<keyword evidence="5" id="KW-0520">NAD</keyword>